<dbReference type="NCBIfam" id="TIGR03181">
    <property type="entry name" value="PDH_E1_alph_x"/>
    <property type="match status" value="1"/>
</dbReference>
<proteinExistence type="predicted"/>
<dbReference type="Pfam" id="PF00676">
    <property type="entry name" value="E1_dh"/>
    <property type="match status" value="1"/>
</dbReference>
<evidence type="ECO:0000256" key="2">
    <source>
        <dbReference type="ARBA" id="ARBA00023002"/>
    </source>
</evidence>
<dbReference type="InterPro" id="IPR029061">
    <property type="entry name" value="THDP-binding"/>
</dbReference>
<evidence type="ECO:0000313" key="6">
    <source>
        <dbReference type="Proteomes" id="UP000323380"/>
    </source>
</evidence>
<sequence length="376" mass="41900">MTIDSVRGAPDTPELAEPELVQLLTPEGERVEHPDYPLDLSAEEVRDLYRDLVIVRRLDLESVALTRQGELGLWASLLGQEAAQIGSGRALSENDMVFPTYREHGVAWCRGVDQLKLLSMFRGVTHGGWDPADHNFHLYTVVIGSQTLHATGYAMGVQRDGVLGTPSAAATIAYFGDGATSQGDVNESFVFASVFNAPIVFFCQNNQWAISEPLERQSRIPLYRRAQGYGFPGLRVDGNDVFACLAVTRKALENARTGQGPTLIEAFTYRMGAHTTTDDPTRYRLKAEEEAWKLKDPIERVKAYLVRNDLADAAFFQKIEDEAKQTARELREGCLAMPDPKPLSAFEHVYAEPHPLMTEEQEQFAAYLASFEEEAR</sequence>
<organism evidence="5 6">
    <name type="scientific">Actinomadura chibensis</name>
    <dbReference type="NCBI Taxonomy" id="392828"/>
    <lineage>
        <taxon>Bacteria</taxon>
        <taxon>Bacillati</taxon>
        <taxon>Actinomycetota</taxon>
        <taxon>Actinomycetes</taxon>
        <taxon>Streptosporangiales</taxon>
        <taxon>Thermomonosporaceae</taxon>
        <taxon>Actinomadura</taxon>
    </lineage>
</organism>
<dbReference type="Proteomes" id="UP000323380">
    <property type="component" value="Unassembled WGS sequence"/>
</dbReference>
<dbReference type="Gene3D" id="3.40.50.970">
    <property type="match status" value="1"/>
</dbReference>
<evidence type="ECO:0000313" key="5">
    <source>
        <dbReference type="EMBL" id="TYB49056.1"/>
    </source>
</evidence>
<protein>
    <submittedName>
        <fullName evidence="5">Pyruvate dehydrogenase (Acetyl-transferring) E1 component subunit alpha</fullName>
    </submittedName>
</protein>
<accession>A0A5D0NWY3</accession>
<dbReference type="PANTHER" id="PTHR43380">
    <property type="entry name" value="2-OXOISOVALERATE DEHYDROGENASE SUBUNIT ALPHA, MITOCHONDRIAL"/>
    <property type="match status" value="1"/>
</dbReference>
<comment type="cofactor">
    <cofactor evidence="1">
        <name>thiamine diphosphate</name>
        <dbReference type="ChEBI" id="CHEBI:58937"/>
    </cofactor>
</comment>
<keyword evidence="3" id="KW-0786">Thiamine pyrophosphate</keyword>
<keyword evidence="5" id="KW-0670">Pyruvate</keyword>
<dbReference type="EMBL" id="VSFG01000001">
    <property type="protein sequence ID" value="TYB49056.1"/>
    <property type="molecule type" value="Genomic_DNA"/>
</dbReference>
<keyword evidence="2" id="KW-0560">Oxidoreductase</keyword>
<dbReference type="CDD" id="cd02000">
    <property type="entry name" value="TPP_E1_PDC_ADC_BCADC"/>
    <property type="match status" value="1"/>
</dbReference>
<dbReference type="RefSeq" id="WP_067897456.1">
    <property type="nucleotide sequence ID" value="NZ_VSFG01000001.1"/>
</dbReference>
<evidence type="ECO:0000256" key="1">
    <source>
        <dbReference type="ARBA" id="ARBA00001964"/>
    </source>
</evidence>
<reference evidence="5 6" key="1">
    <citation type="submission" date="2019-08" db="EMBL/GenBank/DDBJ databases">
        <title>Actinomadura sp. nov. CYP1-5 isolated from mountain soil.</title>
        <authorList>
            <person name="Songsumanus A."/>
            <person name="Kuncharoen N."/>
            <person name="Kudo T."/>
            <person name="Yuki M."/>
            <person name="Igarashi Y."/>
            <person name="Tanasupawat S."/>
        </authorList>
    </citation>
    <scope>NUCLEOTIDE SEQUENCE [LARGE SCALE GENOMIC DNA]</scope>
    <source>
        <strain evidence="5 6">JCM 14158</strain>
    </source>
</reference>
<evidence type="ECO:0000256" key="3">
    <source>
        <dbReference type="ARBA" id="ARBA00023052"/>
    </source>
</evidence>
<dbReference type="GO" id="GO:0009083">
    <property type="term" value="P:branched-chain amino acid catabolic process"/>
    <property type="evidence" value="ECO:0007669"/>
    <property type="project" value="TreeGrafter"/>
</dbReference>
<dbReference type="PANTHER" id="PTHR43380:SF1">
    <property type="entry name" value="2-OXOISOVALERATE DEHYDROGENASE SUBUNIT ALPHA, MITOCHONDRIAL"/>
    <property type="match status" value="1"/>
</dbReference>
<dbReference type="InterPro" id="IPR017596">
    <property type="entry name" value="PdhA/BkdA"/>
</dbReference>
<gene>
    <name evidence="5" type="primary">pdhA</name>
    <name evidence="5" type="ORF">FXF69_07905</name>
</gene>
<comment type="caution">
    <text evidence="5">The sequence shown here is derived from an EMBL/GenBank/DDBJ whole genome shotgun (WGS) entry which is preliminary data.</text>
</comment>
<dbReference type="GO" id="GO:0016624">
    <property type="term" value="F:oxidoreductase activity, acting on the aldehyde or oxo group of donors, disulfide as acceptor"/>
    <property type="evidence" value="ECO:0007669"/>
    <property type="project" value="InterPro"/>
</dbReference>
<dbReference type="SUPFAM" id="SSF52518">
    <property type="entry name" value="Thiamin diphosphate-binding fold (THDP-binding)"/>
    <property type="match status" value="1"/>
</dbReference>
<keyword evidence="6" id="KW-1185">Reference proteome</keyword>
<dbReference type="InterPro" id="IPR001017">
    <property type="entry name" value="DH_E1"/>
</dbReference>
<evidence type="ECO:0000259" key="4">
    <source>
        <dbReference type="Pfam" id="PF00676"/>
    </source>
</evidence>
<dbReference type="InterPro" id="IPR050771">
    <property type="entry name" value="Alpha-ketoacid_DH_E1_comp"/>
</dbReference>
<dbReference type="STRING" id="1220554.GCA_001552135_05507"/>
<dbReference type="AlphaFoldDB" id="A0A5D0NWY3"/>
<feature type="domain" description="Dehydrogenase E1 component" evidence="4">
    <location>
        <begin position="52"/>
        <end position="328"/>
    </location>
</feature>
<dbReference type="GO" id="GO:0000287">
    <property type="term" value="F:magnesium ion binding"/>
    <property type="evidence" value="ECO:0007669"/>
    <property type="project" value="UniProtKB-ARBA"/>
</dbReference>
<name>A0A5D0NWY3_9ACTN</name>